<keyword evidence="2" id="KW-0472">Membrane</keyword>
<sequence length="250" mass="26769">MTTTPVMQADNIVKELGSGAGLVVAVKGVSLELVPGELTLLMGPSGSGKTTLLSILGGIMKPTSGSLRIADTVIDGLSAEDLAKVRREHLGFIFQSYNLFPTLNAIENVRIALDVRGIKGFAATSRSEEVLREVGLGHRLTNYPRNLSGGEQQRVAVARAIASSPSIVLADEPTAALDSENGHAVMALLSRIAKEQHRSVLAVTHDPRTLGYADRVIRIEDGRIVGEERRPEGIDAPEITDLTKRRKLHA</sequence>
<dbReference type="RefSeq" id="WP_092868441.1">
    <property type="nucleotide sequence ID" value="NZ_FPCH01000003.1"/>
</dbReference>
<keyword evidence="2" id="KW-1003">Cell membrane</keyword>
<accession>A0A1I7NQP1</accession>
<dbReference type="InterPro" id="IPR027417">
    <property type="entry name" value="P-loop_NTPase"/>
</dbReference>
<dbReference type="InterPro" id="IPR003439">
    <property type="entry name" value="ABC_transporter-like_ATP-bd"/>
</dbReference>
<dbReference type="GO" id="GO:0005886">
    <property type="term" value="C:plasma membrane"/>
    <property type="evidence" value="ECO:0007669"/>
    <property type="project" value="TreeGrafter"/>
</dbReference>
<keyword evidence="3" id="KW-0547">Nucleotide-binding</keyword>
<dbReference type="SUPFAM" id="SSF52540">
    <property type="entry name" value="P-loop containing nucleoside triphosphate hydrolases"/>
    <property type="match status" value="1"/>
</dbReference>
<dbReference type="InterPro" id="IPR017911">
    <property type="entry name" value="MacB-like_ATP-bd"/>
</dbReference>
<dbReference type="PANTHER" id="PTHR24220">
    <property type="entry name" value="IMPORT ATP-BINDING PROTEIN"/>
    <property type="match status" value="1"/>
</dbReference>
<keyword evidence="9" id="KW-1185">Reference proteome</keyword>
<evidence type="ECO:0000256" key="2">
    <source>
        <dbReference type="ARBA" id="ARBA00022519"/>
    </source>
</evidence>
<name>A0A1I7NQP1_9HYPH</name>
<proteinExistence type="inferred from homology"/>
<dbReference type="EMBL" id="FPCH01000003">
    <property type="protein sequence ID" value="SFV36910.1"/>
    <property type="molecule type" value="Genomic_DNA"/>
</dbReference>
<evidence type="ECO:0000256" key="4">
    <source>
        <dbReference type="ARBA" id="ARBA00022840"/>
    </source>
</evidence>
<dbReference type="GO" id="GO:0022857">
    <property type="term" value="F:transmembrane transporter activity"/>
    <property type="evidence" value="ECO:0007669"/>
    <property type="project" value="TreeGrafter"/>
</dbReference>
<dbReference type="STRING" id="51670.SAMN04488557_2895"/>
<keyword evidence="5" id="KW-1278">Translocase</keyword>
<dbReference type="Proteomes" id="UP000199423">
    <property type="component" value="Unassembled WGS sequence"/>
</dbReference>
<dbReference type="PROSITE" id="PS50893">
    <property type="entry name" value="ABC_TRANSPORTER_2"/>
    <property type="match status" value="1"/>
</dbReference>
<evidence type="ECO:0000259" key="7">
    <source>
        <dbReference type="PROSITE" id="PS50893"/>
    </source>
</evidence>
<dbReference type="FunFam" id="3.40.50.300:FF:000032">
    <property type="entry name" value="Export ABC transporter ATP-binding protein"/>
    <property type="match status" value="1"/>
</dbReference>
<evidence type="ECO:0000313" key="9">
    <source>
        <dbReference type="Proteomes" id="UP000199423"/>
    </source>
</evidence>
<dbReference type="GO" id="GO:0005524">
    <property type="term" value="F:ATP binding"/>
    <property type="evidence" value="ECO:0007669"/>
    <property type="project" value="UniProtKB-KW"/>
</dbReference>
<organism evidence="8 9">
    <name type="scientific">Hyphomicrobium facile</name>
    <dbReference type="NCBI Taxonomy" id="51670"/>
    <lineage>
        <taxon>Bacteria</taxon>
        <taxon>Pseudomonadati</taxon>
        <taxon>Pseudomonadota</taxon>
        <taxon>Alphaproteobacteria</taxon>
        <taxon>Hyphomicrobiales</taxon>
        <taxon>Hyphomicrobiaceae</taxon>
        <taxon>Hyphomicrobium</taxon>
    </lineage>
</organism>
<protein>
    <submittedName>
        <fullName evidence="8">Putative ABC transport system ATP-binding protein</fullName>
    </submittedName>
</protein>
<dbReference type="SMART" id="SM00382">
    <property type="entry name" value="AAA"/>
    <property type="match status" value="1"/>
</dbReference>
<keyword evidence="2" id="KW-0997">Cell inner membrane</keyword>
<dbReference type="Gene3D" id="3.40.50.300">
    <property type="entry name" value="P-loop containing nucleotide triphosphate hydrolases"/>
    <property type="match status" value="1"/>
</dbReference>
<feature type="domain" description="ABC transporter" evidence="7">
    <location>
        <begin position="7"/>
        <end position="246"/>
    </location>
</feature>
<keyword evidence="4 8" id="KW-0067">ATP-binding</keyword>
<evidence type="ECO:0000256" key="1">
    <source>
        <dbReference type="ARBA" id="ARBA00022448"/>
    </source>
</evidence>
<dbReference type="InterPro" id="IPR017871">
    <property type="entry name" value="ABC_transporter-like_CS"/>
</dbReference>
<dbReference type="AlphaFoldDB" id="A0A1I7NQP1"/>
<dbReference type="GO" id="GO:0098796">
    <property type="term" value="C:membrane protein complex"/>
    <property type="evidence" value="ECO:0007669"/>
    <property type="project" value="UniProtKB-ARBA"/>
</dbReference>
<dbReference type="InterPro" id="IPR003593">
    <property type="entry name" value="AAA+_ATPase"/>
</dbReference>
<dbReference type="GO" id="GO:0016887">
    <property type="term" value="F:ATP hydrolysis activity"/>
    <property type="evidence" value="ECO:0007669"/>
    <property type="project" value="InterPro"/>
</dbReference>
<keyword evidence="1" id="KW-0813">Transport</keyword>
<evidence type="ECO:0000313" key="8">
    <source>
        <dbReference type="EMBL" id="SFV36910.1"/>
    </source>
</evidence>
<evidence type="ECO:0000256" key="3">
    <source>
        <dbReference type="ARBA" id="ARBA00022741"/>
    </source>
</evidence>
<dbReference type="InterPro" id="IPR015854">
    <property type="entry name" value="ABC_transpr_LolD-like"/>
</dbReference>
<evidence type="ECO:0000256" key="6">
    <source>
        <dbReference type="ARBA" id="ARBA00038388"/>
    </source>
</evidence>
<evidence type="ECO:0000256" key="5">
    <source>
        <dbReference type="ARBA" id="ARBA00022967"/>
    </source>
</evidence>
<gene>
    <name evidence="8" type="ORF">SAMN04488557_2895</name>
</gene>
<dbReference type="Pfam" id="PF00005">
    <property type="entry name" value="ABC_tran"/>
    <property type="match status" value="1"/>
</dbReference>
<dbReference type="CDD" id="cd03255">
    <property type="entry name" value="ABC_MJ0796_LolCDE_FtsE"/>
    <property type="match status" value="1"/>
</dbReference>
<reference evidence="9" key="1">
    <citation type="submission" date="2016-10" db="EMBL/GenBank/DDBJ databases">
        <authorList>
            <person name="Varghese N."/>
            <person name="Submissions S."/>
        </authorList>
    </citation>
    <scope>NUCLEOTIDE SEQUENCE [LARGE SCALE GENOMIC DNA]</scope>
    <source>
        <strain evidence="9">DSM 1565</strain>
    </source>
</reference>
<dbReference type="PROSITE" id="PS00211">
    <property type="entry name" value="ABC_TRANSPORTER_1"/>
    <property type="match status" value="1"/>
</dbReference>
<dbReference type="OrthoDB" id="9802264at2"/>
<comment type="similarity">
    <text evidence="6">Belongs to the ABC transporter superfamily. Macrolide exporter (TC 3.A.1.122) family.</text>
</comment>